<gene>
    <name evidence="1" type="ORF">D9619_007754</name>
</gene>
<proteinExistence type="predicted"/>
<comment type="caution">
    <text evidence="1">The sequence shown here is derived from an EMBL/GenBank/DDBJ whole genome shotgun (WGS) entry which is preliminary data.</text>
</comment>
<accession>A0A8H5ESL6</accession>
<dbReference type="EMBL" id="JAACJJ010000057">
    <property type="protein sequence ID" value="KAF5310917.1"/>
    <property type="molecule type" value="Genomic_DNA"/>
</dbReference>
<protein>
    <submittedName>
        <fullName evidence="1">Uncharacterized protein</fullName>
    </submittedName>
</protein>
<evidence type="ECO:0000313" key="1">
    <source>
        <dbReference type="EMBL" id="KAF5310917.1"/>
    </source>
</evidence>
<sequence length="150" mass="17148">MEYQRLQYTLPLNGTTLIFFPPQANTIEEHEHDVSRAVQVRMKQAHQDTMREMLVFFDVQYDISKAVETIIFAHIIASLPSKVTVKGDGFVLTGKRKSSSLAKSLNLAWDGKKVFVCDYRWIFTFRLLSKMKRKSNAMRNDAAGVASSSR</sequence>
<keyword evidence="2" id="KW-1185">Reference proteome</keyword>
<dbReference type="OrthoDB" id="623277at2759"/>
<dbReference type="AlphaFoldDB" id="A0A8H5ESL6"/>
<organism evidence="1 2">
    <name type="scientific">Psilocybe cf. subviscida</name>
    <dbReference type="NCBI Taxonomy" id="2480587"/>
    <lineage>
        <taxon>Eukaryota</taxon>
        <taxon>Fungi</taxon>
        <taxon>Dikarya</taxon>
        <taxon>Basidiomycota</taxon>
        <taxon>Agaricomycotina</taxon>
        <taxon>Agaricomycetes</taxon>
        <taxon>Agaricomycetidae</taxon>
        <taxon>Agaricales</taxon>
        <taxon>Agaricineae</taxon>
        <taxon>Strophariaceae</taxon>
        <taxon>Psilocybe</taxon>
    </lineage>
</organism>
<reference evidence="1 2" key="1">
    <citation type="journal article" date="2020" name="ISME J.">
        <title>Uncovering the hidden diversity of litter-decomposition mechanisms in mushroom-forming fungi.</title>
        <authorList>
            <person name="Floudas D."/>
            <person name="Bentzer J."/>
            <person name="Ahren D."/>
            <person name="Johansson T."/>
            <person name="Persson P."/>
            <person name="Tunlid A."/>
        </authorList>
    </citation>
    <scope>NUCLEOTIDE SEQUENCE [LARGE SCALE GENOMIC DNA]</scope>
    <source>
        <strain evidence="1 2">CBS 101986</strain>
    </source>
</reference>
<dbReference type="Proteomes" id="UP000567179">
    <property type="component" value="Unassembled WGS sequence"/>
</dbReference>
<evidence type="ECO:0000313" key="2">
    <source>
        <dbReference type="Proteomes" id="UP000567179"/>
    </source>
</evidence>
<name>A0A8H5ESL6_9AGAR</name>